<dbReference type="AlphaFoldDB" id="A0A4X1WD34"/>
<dbReference type="OrthoDB" id="10052741at2759"/>
<proteinExistence type="predicted"/>
<evidence type="ECO:0000313" key="5">
    <source>
        <dbReference type="Proteomes" id="UP000314985"/>
    </source>
</evidence>
<feature type="region of interest" description="Disordered" evidence="2">
    <location>
        <begin position="316"/>
        <end position="347"/>
    </location>
</feature>
<evidence type="ECO:0000313" key="4">
    <source>
        <dbReference type="Ensembl" id="ENSSSCP00070052504.1"/>
    </source>
</evidence>
<feature type="compositionally biased region" description="Basic and acidic residues" evidence="2">
    <location>
        <begin position="332"/>
        <end position="344"/>
    </location>
</feature>
<evidence type="ECO:0000256" key="1">
    <source>
        <dbReference type="ARBA" id="ARBA00022786"/>
    </source>
</evidence>
<protein>
    <submittedName>
        <fullName evidence="4">F-box protein 34</fullName>
    </submittedName>
</protein>
<dbReference type="Proteomes" id="UP000314985">
    <property type="component" value="Chromosome 1"/>
</dbReference>
<gene>
    <name evidence="4" type="primary">FBXO34</name>
</gene>
<evidence type="ECO:0000256" key="2">
    <source>
        <dbReference type="SAM" id="MobiDB-lite"/>
    </source>
</evidence>
<dbReference type="CTD" id="55030"/>
<reference evidence="4" key="2">
    <citation type="submission" date="2025-08" db="UniProtKB">
        <authorList>
            <consortium name="Ensembl"/>
        </authorList>
    </citation>
    <scope>IDENTIFICATION</scope>
</reference>
<keyword evidence="1" id="KW-0833">Ubl conjugation pathway</keyword>
<dbReference type="InterPro" id="IPR036047">
    <property type="entry name" value="F-box-like_dom_sf"/>
</dbReference>
<dbReference type="CDD" id="cd22176">
    <property type="entry name" value="F-box_FBXO34"/>
    <property type="match status" value="1"/>
</dbReference>
<feature type="region of interest" description="Disordered" evidence="2">
    <location>
        <begin position="14"/>
        <end position="35"/>
    </location>
</feature>
<sequence length="783" mass="87222">MGFGASVGLRRSALGARSDSEVGSEPGLQPLLPYRGVQPRGRLRLGQERRTFKRDQARREASHLPLLTLFRASVMHLKPYWKLQKKMRPLETSKETLRTPMSHQEAINDEKCKASCMKPSVFPSASLGKTSSRKPFGILSPNVLCSMSGKSSVESSLNVNVKKNTPSATIHQGEEGEGPLDIWAVVKPGNTKEKIAFFAAHQCSNRIGSMKIKSSWDIDGRATKRRKKSGDLKKAKIQLERMKEVNSRCYQPEPFACGIEHCSVHCVSDSGDGVYTGRPLSVIQMVAFLEQRASALLASCAKNCNNSPVVVRLSGQSRGVPPASEPFSAPRVCEEATTERRNPEVGEPQCEPVRVLDMVAKLESECLKRQSQREPGSLSRNNSFHRNVGRVLLVNGTQAEESKTNKGALEVPDTQVNPAVSVSVVCDPLRADRCSPKVDQAWAGTPLPVGVSFHMDSAELEPDQQTAMKSRNKYDVEMTEELVGSPFSPRTCPQAIELPTDAVDCMSEELVPLASQNPDQRRKESLCISITVSEVKKDQPSGLQSHEDPLPGMLFFLPSGQHQLGCSQLNESTTEESSKASQLEGDAEDDSASEEKTISADAFDPLASPMESTLPVLEASTWKKQVSHDFLETRFKIQQLLEPQQYMAFLPHHIMVKIFRLLPTKSLVALKCTCCYFKFIIEYYNIRPADSRWVRDPRYREDPCKQCKKKYVKGDVSLCRWHPKPYCQALPYGPGYWMCCHRSQKGFPGCKLGLHDNHWVPACHSFNRAIHKKAKGTETEEEY</sequence>
<dbReference type="PANTHER" id="PTHR16271:SF11">
    <property type="entry name" value="F-BOX ONLY PROTEIN 34"/>
    <property type="match status" value="1"/>
</dbReference>
<name>A0A4X1WD34_PIG</name>
<dbReference type="SUPFAM" id="SSF81383">
    <property type="entry name" value="F-box domain"/>
    <property type="match status" value="1"/>
</dbReference>
<dbReference type="GeneID" id="100511360"/>
<organism evidence="4 5">
    <name type="scientific">Sus scrofa</name>
    <name type="common">Pig</name>
    <dbReference type="NCBI Taxonomy" id="9823"/>
    <lineage>
        <taxon>Eukaryota</taxon>
        <taxon>Metazoa</taxon>
        <taxon>Chordata</taxon>
        <taxon>Craniata</taxon>
        <taxon>Vertebrata</taxon>
        <taxon>Euteleostomi</taxon>
        <taxon>Mammalia</taxon>
        <taxon>Eutheria</taxon>
        <taxon>Laurasiatheria</taxon>
        <taxon>Artiodactyla</taxon>
        <taxon>Suina</taxon>
        <taxon>Suidae</taxon>
        <taxon>Sus</taxon>
    </lineage>
</organism>
<dbReference type="RefSeq" id="XP_020922920.1">
    <property type="nucleotide sequence ID" value="XM_021067261.1"/>
</dbReference>
<feature type="region of interest" description="Disordered" evidence="2">
    <location>
        <begin position="565"/>
        <end position="596"/>
    </location>
</feature>
<accession>A0A4X1WD34</accession>
<evidence type="ECO:0000259" key="3">
    <source>
        <dbReference type="PROSITE" id="PS50181"/>
    </source>
</evidence>
<dbReference type="Pfam" id="PF12937">
    <property type="entry name" value="F-box-like"/>
    <property type="match status" value="1"/>
</dbReference>
<dbReference type="PROSITE" id="PS50181">
    <property type="entry name" value="FBOX"/>
    <property type="match status" value="1"/>
</dbReference>
<dbReference type="PANTHER" id="PTHR16271">
    <property type="entry name" value="F-BOX ONLY PROTEIN 34/46 FAMILY MEMBER"/>
    <property type="match status" value="1"/>
</dbReference>
<feature type="domain" description="F-box" evidence="3">
    <location>
        <begin position="644"/>
        <end position="696"/>
    </location>
</feature>
<reference evidence="4 5" key="1">
    <citation type="submission" date="2017-08" db="EMBL/GenBank/DDBJ databases">
        <title>USMARCv1.0.</title>
        <authorList>
            <person name="Hannum G.I."/>
            <person name="Koren S."/>
            <person name="Schroeder S.G."/>
            <person name="Chin S.C."/>
            <person name="Nonneman D.J."/>
            <person name="Becker S.A."/>
            <person name="Rosen B.D."/>
            <person name="Bickhart D.M."/>
            <person name="Putnam N.H."/>
            <person name="Green R.E."/>
            <person name="Tuggle C.K."/>
            <person name="Liu H."/>
            <person name="Rohrer G.A."/>
            <person name="Warr A."/>
            <person name="Hall R."/>
            <person name="Kim K."/>
            <person name="Hume D.A."/>
            <person name="Talbot R."/>
            <person name="Chow W."/>
            <person name="Howe K."/>
            <person name="Schwartz A.S."/>
            <person name="Watson M."/>
            <person name="Archibald A.L."/>
            <person name="Phillippy A.M."/>
            <person name="Smith T.P.L."/>
        </authorList>
    </citation>
    <scope>NUCLEOTIDE SEQUENCE [LARGE SCALE GENOMIC DNA]</scope>
</reference>
<dbReference type="InterPro" id="IPR039594">
    <property type="entry name" value="FBXO34/46"/>
</dbReference>
<dbReference type="Ensembl" id="ENSSSCT00070061577.1">
    <property type="protein sequence ID" value="ENSSSCP00070052504.1"/>
    <property type="gene ID" value="ENSSSCG00070030585.1"/>
</dbReference>
<dbReference type="InterPro" id="IPR001810">
    <property type="entry name" value="F-box_dom"/>
</dbReference>